<dbReference type="SUPFAM" id="SSF52540">
    <property type="entry name" value="P-loop containing nucleoside triphosphate hydrolases"/>
    <property type="match status" value="1"/>
</dbReference>
<protein>
    <submittedName>
        <fullName evidence="1">Protein imuA</fullName>
    </submittedName>
</protein>
<dbReference type="InterPro" id="IPR027417">
    <property type="entry name" value="P-loop_NTPase"/>
</dbReference>
<dbReference type="AlphaFoldDB" id="A0AB39KVP0"/>
<organism evidence="1">
    <name type="scientific">Caulobacter sp. 73W</name>
    <dbReference type="NCBI Taxonomy" id="3161137"/>
    <lineage>
        <taxon>Bacteria</taxon>
        <taxon>Pseudomonadati</taxon>
        <taxon>Pseudomonadota</taxon>
        <taxon>Alphaproteobacteria</taxon>
        <taxon>Caulobacterales</taxon>
        <taxon>Caulobacteraceae</taxon>
        <taxon>Caulobacter</taxon>
    </lineage>
</organism>
<sequence length="215" mass="22980">MPHGGLPLGRWHEVAGEGLETETAACAAGFTALMVGALASKGEVVWILRRDDLHAPGLSNLGFPVDRLIQVCVRDEAEALAALEDALGSVGVVAAVGEVEAPDLRAGRRLQLACERRGATGFVIRRKPFGGPARGKAEPSGSASATRWRIAPAPTEPALWGLGPPRWRVALERCRGGRPGEWLLQQKEDGNDAYPFAVVPELADHHLAPEERRRA</sequence>
<name>A0AB39KVP0_9CAUL</name>
<dbReference type="EMBL" id="CP158375">
    <property type="protein sequence ID" value="XDO97710.1"/>
    <property type="molecule type" value="Genomic_DNA"/>
</dbReference>
<reference evidence="1" key="1">
    <citation type="submission" date="2024-06" db="EMBL/GenBank/DDBJ databases">
        <title>Caulobacter inopinatus, sp. nov.</title>
        <authorList>
            <person name="Donachie S.P."/>
        </authorList>
    </citation>
    <scope>NUCLEOTIDE SEQUENCE</scope>
    <source>
        <strain evidence="1">73W</strain>
    </source>
</reference>
<dbReference type="PIRSF" id="PIRSF034285">
    <property type="entry name" value="UCP034285"/>
    <property type="match status" value="1"/>
</dbReference>
<evidence type="ECO:0000313" key="1">
    <source>
        <dbReference type="EMBL" id="XDO97710.1"/>
    </source>
</evidence>
<dbReference type="InterPro" id="IPR017026">
    <property type="entry name" value="ImuA"/>
</dbReference>
<gene>
    <name evidence="1" type="ORF">ABOZ73_04645</name>
</gene>
<dbReference type="RefSeq" id="WP_369061101.1">
    <property type="nucleotide sequence ID" value="NZ_CP158375.1"/>
</dbReference>
<dbReference type="Gene3D" id="3.40.50.300">
    <property type="entry name" value="P-loop containing nucleotide triphosphate hydrolases"/>
    <property type="match status" value="1"/>
</dbReference>
<accession>A0AB39KVP0</accession>
<proteinExistence type="predicted"/>